<feature type="non-terminal residue" evidence="1">
    <location>
        <position position="116"/>
    </location>
</feature>
<gene>
    <name evidence="1" type="ORF">Tci_893177</name>
</gene>
<dbReference type="EMBL" id="BKCJ011328122">
    <property type="protein sequence ID" value="GFD21208.1"/>
    <property type="molecule type" value="Genomic_DNA"/>
</dbReference>
<accession>A0A699UIU8</accession>
<organism evidence="1">
    <name type="scientific">Tanacetum cinerariifolium</name>
    <name type="common">Dalmatian daisy</name>
    <name type="synonym">Chrysanthemum cinerariifolium</name>
    <dbReference type="NCBI Taxonomy" id="118510"/>
    <lineage>
        <taxon>Eukaryota</taxon>
        <taxon>Viridiplantae</taxon>
        <taxon>Streptophyta</taxon>
        <taxon>Embryophyta</taxon>
        <taxon>Tracheophyta</taxon>
        <taxon>Spermatophyta</taxon>
        <taxon>Magnoliopsida</taxon>
        <taxon>eudicotyledons</taxon>
        <taxon>Gunneridae</taxon>
        <taxon>Pentapetalae</taxon>
        <taxon>asterids</taxon>
        <taxon>campanulids</taxon>
        <taxon>Asterales</taxon>
        <taxon>Asteraceae</taxon>
        <taxon>Asteroideae</taxon>
        <taxon>Anthemideae</taxon>
        <taxon>Anthemidinae</taxon>
        <taxon>Tanacetum</taxon>
    </lineage>
</organism>
<evidence type="ECO:0000313" key="1">
    <source>
        <dbReference type="EMBL" id="GFD21208.1"/>
    </source>
</evidence>
<reference evidence="1" key="1">
    <citation type="journal article" date="2019" name="Sci. Rep.">
        <title>Draft genome of Tanacetum cinerariifolium, the natural source of mosquito coil.</title>
        <authorList>
            <person name="Yamashiro T."/>
            <person name="Shiraishi A."/>
            <person name="Satake H."/>
            <person name="Nakayama K."/>
        </authorList>
    </citation>
    <scope>NUCLEOTIDE SEQUENCE</scope>
</reference>
<dbReference type="AlphaFoldDB" id="A0A699UIU8"/>
<feature type="non-terminal residue" evidence="1">
    <location>
        <position position="1"/>
    </location>
</feature>
<protein>
    <submittedName>
        <fullName evidence="1">Uncharacterized protein</fullName>
    </submittedName>
</protein>
<comment type="caution">
    <text evidence="1">The sequence shown here is derived from an EMBL/GenBank/DDBJ whole genome shotgun (WGS) entry which is preliminary data.</text>
</comment>
<name>A0A699UIU8_TANCI</name>
<proteinExistence type="predicted"/>
<sequence>LSIAKRYASNNQDFMPSLGAISSTWGKIQEEVLMSNFLVTLRAALINWQESEADIENYLDLLEQLSFLPGRNPESGEAIAALTDIVGGEIRAEGDTYFLVDKNGRRVAVNMIAEGI</sequence>